<dbReference type="InterPro" id="IPR017938">
    <property type="entry name" value="Riboflavin_synthase-like_b-brl"/>
</dbReference>
<dbReference type="SUPFAM" id="SSF54292">
    <property type="entry name" value="2Fe-2S ferredoxin-like"/>
    <property type="match status" value="1"/>
</dbReference>
<dbReference type="PROSITE" id="PS51384">
    <property type="entry name" value="FAD_FR"/>
    <property type="match status" value="1"/>
</dbReference>
<dbReference type="Pfam" id="PF00111">
    <property type="entry name" value="Fer2"/>
    <property type="match status" value="1"/>
</dbReference>
<sequence>MTGADPALPADLFGAGRPDRALRVVHALASARLRWSALTHRQAPVTAAYADRLPLILARREQVADDVVALTFRAPDGGRLPRWHPGAHLDLELPSGRFRQYSLCGDPDDRRAYRIAVRRIDGGAGGSLELHESVPAGGSLVARGPRNAFPFAVPGFGSPARRLLFVAGGIGITPILPMLRLADRLGADWSLTYTGRSRESLPFRAELARHGSRVRIRTDDRDGLPDAAALLPGLASGTAVYCCGPTGLTDTVLAATRTLSGVELHVERFGPAPVRDGVPFELELARTGEVRTVPADRSALDVLLAARPDRLYSCRQGFCRTCVTRVLAGEPDHRDGALTPAERAAGAMLPCVSRADGGRLVLDV</sequence>
<organism evidence="10 11">
    <name type="scientific">Nocardia jiangsuensis</name>
    <dbReference type="NCBI Taxonomy" id="1691563"/>
    <lineage>
        <taxon>Bacteria</taxon>
        <taxon>Bacillati</taxon>
        <taxon>Actinomycetota</taxon>
        <taxon>Actinomycetes</taxon>
        <taxon>Mycobacteriales</taxon>
        <taxon>Nocardiaceae</taxon>
        <taxon>Nocardia</taxon>
    </lineage>
</organism>
<dbReference type="InterPro" id="IPR001041">
    <property type="entry name" value="2Fe-2S_ferredoxin-type"/>
</dbReference>
<dbReference type="SUPFAM" id="SSF63380">
    <property type="entry name" value="Riboflavin synthase domain-like"/>
    <property type="match status" value="1"/>
</dbReference>
<dbReference type="PANTHER" id="PTHR47354">
    <property type="entry name" value="NADH OXIDOREDUCTASE HCR"/>
    <property type="match status" value="1"/>
</dbReference>
<dbReference type="EMBL" id="JBHSAX010000033">
    <property type="protein sequence ID" value="MFC3966144.1"/>
    <property type="molecule type" value="Genomic_DNA"/>
</dbReference>
<comment type="cofactor">
    <cofactor evidence="1">
        <name>FAD</name>
        <dbReference type="ChEBI" id="CHEBI:57692"/>
    </cofactor>
</comment>
<dbReference type="InterPro" id="IPR050415">
    <property type="entry name" value="MRET"/>
</dbReference>
<keyword evidence="4" id="KW-0479">Metal-binding</keyword>
<name>A0ABV8E2E3_9NOCA</name>
<evidence type="ECO:0000256" key="5">
    <source>
        <dbReference type="ARBA" id="ARBA00023002"/>
    </source>
</evidence>
<dbReference type="InterPro" id="IPR017927">
    <property type="entry name" value="FAD-bd_FR_type"/>
</dbReference>
<keyword evidence="6" id="KW-0408">Iron</keyword>
<dbReference type="PANTHER" id="PTHR47354:SF1">
    <property type="entry name" value="CARNITINE MONOOXYGENASE REDUCTASE SUBUNIT"/>
    <property type="match status" value="1"/>
</dbReference>
<feature type="domain" description="FAD-binding FR-type" evidence="9">
    <location>
        <begin position="50"/>
        <end position="152"/>
    </location>
</feature>
<evidence type="ECO:0000313" key="11">
    <source>
        <dbReference type="Proteomes" id="UP001595696"/>
    </source>
</evidence>
<evidence type="ECO:0000259" key="8">
    <source>
        <dbReference type="PROSITE" id="PS51085"/>
    </source>
</evidence>
<keyword evidence="7" id="KW-0411">Iron-sulfur</keyword>
<dbReference type="PRINTS" id="PR00409">
    <property type="entry name" value="PHDIOXRDTASE"/>
</dbReference>
<dbReference type="CDD" id="cd00207">
    <property type="entry name" value="fer2"/>
    <property type="match status" value="1"/>
</dbReference>
<keyword evidence="5" id="KW-0560">Oxidoreductase</keyword>
<evidence type="ECO:0000256" key="1">
    <source>
        <dbReference type="ARBA" id="ARBA00001974"/>
    </source>
</evidence>
<comment type="caution">
    <text evidence="10">The sequence shown here is derived from an EMBL/GenBank/DDBJ whole genome shotgun (WGS) entry which is preliminary data.</text>
</comment>
<dbReference type="RefSeq" id="WP_378616608.1">
    <property type="nucleotide sequence ID" value="NZ_JBHSAX010000033.1"/>
</dbReference>
<keyword evidence="3" id="KW-0001">2Fe-2S</keyword>
<dbReference type="InterPro" id="IPR039261">
    <property type="entry name" value="FNR_nucleotide-bd"/>
</dbReference>
<proteinExistence type="predicted"/>
<dbReference type="Proteomes" id="UP001595696">
    <property type="component" value="Unassembled WGS sequence"/>
</dbReference>
<feature type="domain" description="2Fe-2S ferredoxin-type" evidence="8">
    <location>
        <begin position="280"/>
        <end position="364"/>
    </location>
</feature>
<dbReference type="Gene3D" id="2.40.30.10">
    <property type="entry name" value="Translation factors"/>
    <property type="match status" value="1"/>
</dbReference>
<protein>
    <submittedName>
        <fullName evidence="10">PDR/VanB family oxidoreductase</fullName>
    </submittedName>
</protein>
<gene>
    <name evidence="10" type="ORF">ACFO0B_29505</name>
</gene>
<dbReference type="InterPro" id="IPR036010">
    <property type="entry name" value="2Fe-2S_ferredoxin-like_sf"/>
</dbReference>
<keyword evidence="2" id="KW-0285">Flavoprotein</keyword>
<evidence type="ECO:0000256" key="6">
    <source>
        <dbReference type="ARBA" id="ARBA00023004"/>
    </source>
</evidence>
<evidence type="ECO:0000256" key="4">
    <source>
        <dbReference type="ARBA" id="ARBA00022723"/>
    </source>
</evidence>
<evidence type="ECO:0000256" key="2">
    <source>
        <dbReference type="ARBA" id="ARBA00022630"/>
    </source>
</evidence>
<dbReference type="PROSITE" id="PS51085">
    <property type="entry name" value="2FE2S_FER_2"/>
    <property type="match status" value="1"/>
</dbReference>
<accession>A0ABV8E2E3</accession>
<evidence type="ECO:0000259" key="9">
    <source>
        <dbReference type="PROSITE" id="PS51384"/>
    </source>
</evidence>
<evidence type="ECO:0000313" key="10">
    <source>
        <dbReference type="EMBL" id="MFC3966144.1"/>
    </source>
</evidence>
<dbReference type="Gene3D" id="3.40.50.80">
    <property type="entry name" value="Nucleotide-binding domain of ferredoxin-NADP reductase (FNR) module"/>
    <property type="match status" value="1"/>
</dbReference>
<evidence type="ECO:0000256" key="3">
    <source>
        <dbReference type="ARBA" id="ARBA00022714"/>
    </source>
</evidence>
<dbReference type="SUPFAM" id="SSF52343">
    <property type="entry name" value="Ferredoxin reductase-like, C-terminal NADP-linked domain"/>
    <property type="match status" value="1"/>
</dbReference>
<evidence type="ECO:0000256" key="7">
    <source>
        <dbReference type="ARBA" id="ARBA00023014"/>
    </source>
</evidence>
<reference evidence="11" key="1">
    <citation type="journal article" date="2019" name="Int. J. Syst. Evol. Microbiol.">
        <title>The Global Catalogue of Microorganisms (GCM) 10K type strain sequencing project: providing services to taxonomists for standard genome sequencing and annotation.</title>
        <authorList>
            <consortium name="The Broad Institute Genomics Platform"/>
            <consortium name="The Broad Institute Genome Sequencing Center for Infectious Disease"/>
            <person name="Wu L."/>
            <person name="Ma J."/>
        </authorList>
    </citation>
    <scope>NUCLEOTIDE SEQUENCE [LARGE SCALE GENOMIC DNA]</scope>
    <source>
        <strain evidence="11">CGMCC 4.7330</strain>
    </source>
</reference>
<dbReference type="CDD" id="cd06185">
    <property type="entry name" value="PDR_like"/>
    <property type="match status" value="1"/>
</dbReference>
<dbReference type="Gene3D" id="3.10.20.30">
    <property type="match status" value="1"/>
</dbReference>
<keyword evidence="11" id="KW-1185">Reference proteome</keyword>
<dbReference type="InterPro" id="IPR012675">
    <property type="entry name" value="Beta-grasp_dom_sf"/>
</dbReference>